<feature type="region of interest" description="Disordered" evidence="1">
    <location>
        <begin position="675"/>
        <end position="769"/>
    </location>
</feature>
<evidence type="ECO:0000313" key="2">
    <source>
        <dbReference type="EMBL" id="KAF4619855.1"/>
    </source>
</evidence>
<proteinExistence type="predicted"/>
<sequence length="795" mass="85527">MHMGKETPTSSPLILGPPLIDMEDLDPNDSSRSTLDKIEDDNYVASQEKCTADDAAERRLLASSSTDCQRILSDLSSTAATDAISFEISDTQGGEIEENCSSSRVEQPIVLTTETRPSHSLRTEHLTNVAPSLERNGSQASYPDVLNAAPEKTLQACLGLPPPASSTMPACPIIPHRKSFNVGSCEQDLSKSFKSTAGPSDDILSRPKSSGEQTDDAEPSANVNVPVTPEKPSGTSSSHIPQITVPPENDMLFQSQNASGVSNCDQETPIILSSLAFSGQTALSLEETSRDSVTDHYGILSSSPSAQTESISYFTPATIFRAHNPDFRTDVVGIQEVVSSSPPSSPSMTSNYLPSSSPVPPSSNPMERINQTPPTSPTTGLEGYNIPTGAQEDYYGGESFTAFPHYGTVDHRQYQPLDPEGPSNYYPMSIPPAHHVSGGEPLLHPSPYEQGFYGQPVEPQMPNMQSSYPQETISLAAPTPLPPAPRPSDLTIEVSLTESEPTTSGSKLRPTARKNVVPNPKRPTMAGVKLQQKKLSRPFRSPVVHPPVRLAPKPPSTSSEPLVSSANSMHLKEASGTIKSTTAVASSSSQPTDTKIKHRTTRAAAQFKSPLSSAAAASSDEAALVRLTPTIQSLERKLQLLRRALKVREDVEEEALEGLASKWTEAGREAAQEVWDAVKDNPSGEGSSVGDRKGKKRGMEDNWGWDDSGDSKKKKTNEEPEQNWGWDVVPVSEHGGDDDHAGGGGEEVVSDNQQEEEENEETAQPTIGTMLMQLGIAPETLGWDEEEGRFMDNLK</sequence>
<dbReference type="Proteomes" id="UP000521872">
    <property type="component" value="Unassembled WGS sequence"/>
</dbReference>
<accession>A0A8H4R059</accession>
<feature type="compositionally biased region" description="Polar residues" evidence="1">
    <location>
        <begin position="577"/>
        <end position="593"/>
    </location>
</feature>
<feature type="compositionally biased region" description="Polar residues" evidence="1">
    <location>
        <begin position="369"/>
        <end position="379"/>
    </location>
</feature>
<feature type="region of interest" description="Disordered" evidence="1">
    <location>
        <begin position="1"/>
        <end position="40"/>
    </location>
</feature>
<feature type="region of interest" description="Disordered" evidence="1">
    <location>
        <begin position="411"/>
        <end position="467"/>
    </location>
</feature>
<gene>
    <name evidence="2" type="ORF">D9613_005551</name>
</gene>
<protein>
    <submittedName>
        <fullName evidence="2">Uncharacterized protein</fullName>
    </submittedName>
</protein>
<evidence type="ECO:0000256" key="1">
    <source>
        <dbReference type="SAM" id="MobiDB-lite"/>
    </source>
</evidence>
<feature type="compositionally biased region" description="Polar residues" evidence="1">
    <location>
        <begin position="497"/>
        <end position="506"/>
    </location>
</feature>
<feature type="region of interest" description="Disordered" evidence="1">
    <location>
        <begin position="191"/>
        <end position="240"/>
    </location>
</feature>
<feature type="region of interest" description="Disordered" evidence="1">
    <location>
        <begin position="576"/>
        <end position="598"/>
    </location>
</feature>
<evidence type="ECO:0000313" key="3">
    <source>
        <dbReference type="Proteomes" id="UP000521872"/>
    </source>
</evidence>
<name>A0A8H4R059_9AGAR</name>
<feature type="region of interest" description="Disordered" evidence="1">
    <location>
        <begin position="337"/>
        <end position="397"/>
    </location>
</feature>
<dbReference type="EMBL" id="JAACJL010000016">
    <property type="protein sequence ID" value="KAF4619855.1"/>
    <property type="molecule type" value="Genomic_DNA"/>
</dbReference>
<dbReference type="Gene3D" id="6.10.140.1020">
    <property type="match status" value="1"/>
</dbReference>
<reference evidence="2 3" key="1">
    <citation type="submission" date="2019-12" db="EMBL/GenBank/DDBJ databases">
        <authorList>
            <person name="Floudas D."/>
            <person name="Bentzer J."/>
            <person name="Ahren D."/>
            <person name="Johansson T."/>
            <person name="Persson P."/>
            <person name="Tunlid A."/>
        </authorList>
    </citation>
    <scope>NUCLEOTIDE SEQUENCE [LARGE SCALE GENOMIC DNA]</scope>
    <source>
        <strain evidence="2 3">CBS 102.39</strain>
    </source>
</reference>
<keyword evidence="3" id="KW-1185">Reference proteome</keyword>
<dbReference type="AlphaFoldDB" id="A0A8H4R059"/>
<feature type="region of interest" description="Disordered" evidence="1">
    <location>
        <begin position="497"/>
        <end position="563"/>
    </location>
</feature>
<comment type="caution">
    <text evidence="2">The sequence shown here is derived from an EMBL/GenBank/DDBJ whole genome shotgun (WGS) entry which is preliminary data.</text>
</comment>
<organism evidence="2 3">
    <name type="scientific">Agrocybe pediades</name>
    <dbReference type="NCBI Taxonomy" id="84607"/>
    <lineage>
        <taxon>Eukaryota</taxon>
        <taxon>Fungi</taxon>
        <taxon>Dikarya</taxon>
        <taxon>Basidiomycota</taxon>
        <taxon>Agaricomycotina</taxon>
        <taxon>Agaricomycetes</taxon>
        <taxon>Agaricomycetidae</taxon>
        <taxon>Agaricales</taxon>
        <taxon>Agaricineae</taxon>
        <taxon>Strophariaceae</taxon>
        <taxon>Agrocybe</taxon>
    </lineage>
</organism>